<protein>
    <recommendedName>
        <fullName evidence="4">Sulfotransferase family protein</fullName>
    </recommendedName>
</protein>
<reference evidence="2 3" key="1">
    <citation type="submission" date="2024-01" db="EMBL/GenBank/DDBJ databases">
        <title>Hyphobacterium bacterium isolated from marine sediment.</title>
        <authorList>
            <person name="Zhao S."/>
        </authorList>
    </citation>
    <scope>NUCLEOTIDE SEQUENCE [LARGE SCALE GENOMIC DNA]</scope>
    <source>
        <strain evidence="2 3">Y60-23</strain>
    </source>
</reference>
<dbReference type="Proteomes" id="UP001310692">
    <property type="component" value="Unassembled WGS sequence"/>
</dbReference>
<feature type="compositionally biased region" description="Basic and acidic residues" evidence="1">
    <location>
        <begin position="292"/>
        <end position="311"/>
    </location>
</feature>
<dbReference type="EMBL" id="JAZDRO010000003">
    <property type="protein sequence ID" value="MEE2566792.1"/>
    <property type="molecule type" value="Genomic_DNA"/>
</dbReference>
<keyword evidence="3" id="KW-1185">Reference proteome</keyword>
<sequence length="346" mass="38432">MDASSADTQAFWRLHALDFHRSEAVLHRIGDPAVLRAAPFWDHRVAPLAIETRHEPLQLALTRYRVGAHSHPAGLILHNALCGSTLMAKALSHPGKRLVAREPKAMTDLADFRRHGHALWQDRSARQRLMDFTLTQTGASPVNGETAILKLTNSDTPLAADILDAFPDMKVIFLYSGLEDFLLSVMARGLQGAVFIRQLLDVLAFENEPVAKVSQKAAMKMTDLEAATLVWRSQMERTFALAERFGPRLRTLNARDFLKDPARGAEAARCHLDPDGPPCPGAADAVYRRHSKDGQRDYSAQRRSAERSALRDRHAGDLFRISGWAETLKLDRRLPAHDPAPLLDAG</sequence>
<dbReference type="InterPro" id="IPR027417">
    <property type="entry name" value="P-loop_NTPase"/>
</dbReference>
<evidence type="ECO:0000313" key="3">
    <source>
        <dbReference type="Proteomes" id="UP001310692"/>
    </source>
</evidence>
<feature type="region of interest" description="Disordered" evidence="1">
    <location>
        <begin position="291"/>
        <end position="311"/>
    </location>
</feature>
<name>A0ABU7LZS7_9PROT</name>
<proteinExistence type="predicted"/>
<dbReference type="SUPFAM" id="SSF52540">
    <property type="entry name" value="P-loop containing nucleoside triphosphate hydrolases"/>
    <property type="match status" value="1"/>
</dbReference>
<accession>A0ABU7LZS7</accession>
<evidence type="ECO:0000256" key="1">
    <source>
        <dbReference type="SAM" id="MobiDB-lite"/>
    </source>
</evidence>
<evidence type="ECO:0000313" key="2">
    <source>
        <dbReference type="EMBL" id="MEE2566792.1"/>
    </source>
</evidence>
<dbReference type="RefSeq" id="WP_330196342.1">
    <property type="nucleotide sequence ID" value="NZ_JAZDRO010000003.1"/>
</dbReference>
<organism evidence="2 3">
    <name type="scientific">Hyphobacterium marinum</name>
    <dbReference type="NCBI Taxonomy" id="3116574"/>
    <lineage>
        <taxon>Bacteria</taxon>
        <taxon>Pseudomonadati</taxon>
        <taxon>Pseudomonadota</taxon>
        <taxon>Alphaproteobacteria</taxon>
        <taxon>Maricaulales</taxon>
        <taxon>Maricaulaceae</taxon>
        <taxon>Hyphobacterium</taxon>
    </lineage>
</organism>
<comment type="caution">
    <text evidence="2">The sequence shown here is derived from an EMBL/GenBank/DDBJ whole genome shotgun (WGS) entry which is preliminary data.</text>
</comment>
<evidence type="ECO:0008006" key="4">
    <source>
        <dbReference type="Google" id="ProtNLM"/>
    </source>
</evidence>
<gene>
    <name evidence="2" type="ORF">V0U35_08880</name>
</gene>
<dbReference type="Gene3D" id="3.40.50.300">
    <property type="entry name" value="P-loop containing nucleotide triphosphate hydrolases"/>
    <property type="match status" value="1"/>
</dbReference>